<dbReference type="EMBL" id="CP063304">
    <property type="protein sequence ID" value="QOV18033.1"/>
    <property type="molecule type" value="Genomic_DNA"/>
</dbReference>
<evidence type="ECO:0000313" key="7">
    <source>
        <dbReference type="Proteomes" id="UP000593601"/>
    </source>
</evidence>
<evidence type="ECO:0000256" key="5">
    <source>
        <dbReference type="PIRNR" id="PIRNR017901"/>
    </source>
</evidence>
<accession>A0A7M2RCI6</accession>
<proteinExistence type="inferred from homology"/>
<dbReference type="RefSeq" id="WP_193734395.1">
    <property type="nucleotide sequence ID" value="NZ_CP063304.1"/>
</dbReference>
<organism evidence="6 7">
    <name type="scientific">Blautia liquoris</name>
    <dbReference type="NCBI Taxonomy" id="2779518"/>
    <lineage>
        <taxon>Bacteria</taxon>
        <taxon>Bacillati</taxon>
        <taxon>Bacillota</taxon>
        <taxon>Clostridia</taxon>
        <taxon>Lachnospirales</taxon>
        <taxon>Lachnospiraceae</taxon>
        <taxon>Blautia</taxon>
    </lineage>
</organism>
<dbReference type="AlphaFoldDB" id="A0A7M2RCI6"/>
<keyword evidence="2 5" id="KW-0547">Nucleotide-binding</keyword>
<dbReference type="PANTHER" id="PTHR34378:SF1">
    <property type="entry name" value="GLUTAMATE--CYSTEINE LIGASE, CHLOROPLASTIC"/>
    <property type="match status" value="1"/>
</dbReference>
<evidence type="ECO:0000256" key="3">
    <source>
        <dbReference type="ARBA" id="ARBA00022840"/>
    </source>
</evidence>
<protein>
    <recommendedName>
        <fullName evidence="5">Glutamate--cysteine ligase</fullName>
        <ecNumber evidence="5">6.3.2.2</ecNumber>
    </recommendedName>
</protein>
<comment type="catalytic activity">
    <reaction evidence="4 5">
        <text>L-cysteine + L-glutamate + ATP = gamma-L-glutamyl-L-cysteine + ADP + phosphate + H(+)</text>
        <dbReference type="Rhea" id="RHEA:13285"/>
        <dbReference type="ChEBI" id="CHEBI:15378"/>
        <dbReference type="ChEBI" id="CHEBI:29985"/>
        <dbReference type="ChEBI" id="CHEBI:30616"/>
        <dbReference type="ChEBI" id="CHEBI:35235"/>
        <dbReference type="ChEBI" id="CHEBI:43474"/>
        <dbReference type="ChEBI" id="CHEBI:58173"/>
        <dbReference type="ChEBI" id="CHEBI:456216"/>
        <dbReference type="EC" id="6.3.2.2"/>
    </reaction>
</comment>
<dbReference type="EC" id="6.3.2.2" evidence="5"/>
<dbReference type="Proteomes" id="UP000593601">
    <property type="component" value="Chromosome"/>
</dbReference>
<dbReference type="SUPFAM" id="SSF55931">
    <property type="entry name" value="Glutamine synthetase/guanido kinase"/>
    <property type="match status" value="1"/>
</dbReference>
<sequence>MVNSYFKQQNLKILEEHFRNGCKMNCIQKLGMEIEHIIVHKDTLEAVTYYEKHGIGWLLDQLKPYYPHFYYEQDSLLGLSNADYSISLEPACQFEISIAPREDIRTIMKIYHSFLKILQPYLQQEGYEILNIGYQPKSKVNNLPLIPKQRYRFMDQYFKTSGTRGRNMMRGTAATQISIDYCSEEDFVRKYRTAYLIMPAIKFLTDNSPIFEGNPYSEHLARTEIWDNVDPKRCGIPKGLFDEDFGFHTYAEYLWNLPPIMKPEGDNFVYCGEDRVCDIWDERLLSLEDVDHIISMTFLDVRLKNYVEIRGADSIPAEYMMAYLAFIKGIFFDKQVSEILLSRYHVTIRDIQRADQSLCKDGYQGEIYGVLADQFFLELLTLAKTHLKNGEEELLDPFFSLVDEKTTLAAKYQKNEL</sequence>
<name>A0A7M2RCI6_9FIRM</name>
<evidence type="ECO:0000256" key="4">
    <source>
        <dbReference type="ARBA" id="ARBA00048819"/>
    </source>
</evidence>
<evidence type="ECO:0000256" key="1">
    <source>
        <dbReference type="ARBA" id="ARBA00022598"/>
    </source>
</evidence>
<dbReference type="Gene3D" id="3.30.590.20">
    <property type="match status" value="1"/>
</dbReference>
<dbReference type="GO" id="GO:0005524">
    <property type="term" value="F:ATP binding"/>
    <property type="evidence" value="ECO:0007669"/>
    <property type="project" value="UniProtKB-UniRule"/>
</dbReference>
<keyword evidence="3 5" id="KW-0067">ATP-binding</keyword>
<comment type="function">
    <text evidence="5">Catalyzes the synthesis of gamma-glutamylcysteine (gamma-GC).</text>
</comment>
<evidence type="ECO:0000313" key="6">
    <source>
        <dbReference type="EMBL" id="QOV18033.1"/>
    </source>
</evidence>
<reference evidence="6 7" key="1">
    <citation type="submission" date="2020-10" db="EMBL/GenBank/DDBJ databases">
        <title>Blautia liquoris sp.nov., isolated from the mud in a fermentation cellar used for the production of Chinese strong-flavoured liquor.</title>
        <authorList>
            <person name="Lu L."/>
        </authorList>
    </citation>
    <scope>NUCLEOTIDE SEQUENCE [LARGE SCALE GENOMIC DNA]</scope>
    <source>
        <strain evidence="6 7">LZLJ-3</strain>
    </source>
</reference>
<keyword evidence="1 5" id="KW-0436">Ligase</keyword>
<gene>
    <name evidence="6" type="ORF">INP51_08165</name>
</gene>
<dbReference type="InterPro" id="IPR035434">
    <property type="entry name" value="GCL_bact_plant"/>
</dbReference>
<comment type="similarity">
    <text evidence="5">Belongs to the glutamate--cysteine ligase type 2 family. EgtA subfamily.</text>
</comment>
<dbReference type="InterPro" id="IPR014746">
    <property type="entry name" value="Gln_synth/guanido_kin_cat_dom"/>
</dbReference>
<keyword evidence="7" id="KW-1185">Reference proteome</keyword>
<dbReference type="PANTHER" id="PTHR34378">
    <property type="entry name" value="GLUTAMATE--CYSTEINE LIGASE, CHLOROPLASTIC"/>
    <property type="match status" value="1"/>
</dbReference>
<evidence type="ECO:0000256" key="2">
    <source>
        <dbReference type="ARBA" id="ARBA00022741"/>
    </source>
</evidence>
<dbReference type="GO" id="GO:0004357">
    <property type="term" value="F:glutamate-cysteine ligase activity"/>
    <property type="evidence" value="ECO:0007669"/>
    <property type="project" value="UniProtKB-UniRule"/>
</dbReference>
<dbReference type="KEGG" id="bliq:INP51_08165"/>
<dbReference type="PIRSF" id="PIRSF017901">
    <property type="entry name" value="GCL"/>
    <property type="match status" value="1"/>
</dbReference>
<dbReference type="InterPro" id="IPR006336">
    <property type="entry name" value="GCS2"/>
</dbReference>
<dbReference type="GO" id="GO:0006750">
    <property type="term" value="P:glutathione biosynthetic process"/>
    <property type="evidence" value="ECO:0007669"/>
    <property type="project" value="UniProtKB-UniRule"/>
</dbReference>
<dbReference type="Pfam" id="PF04107">
    <property type="entry name" value="GCS2"/>
    <property type="match status" value="1"/>
</dbReference>